<name>A0A6G0VJX5_APHCR</name>
<dbReference type="AlphaFoldDB" id="A0A6G0VJX5"/>
<dbReference type="OrthoDB" id="6606078at2759"/>
<organism evidence="1 2">
    <name type="scientific">Aphis craccivora</name>
    <name type="common">Cowpea aphid</name>
    <dbReference type="NCBI Taxonomy" id="307492"/>
    <lineage>
        <taxon>Eukaryota</taxon>
        <taxon>Metazoa</taxon>
        <taxon>Ecdysozoa</taxon>
        <taxon>Arthropoda</taxon>
        <taxon>Hexapoda</taxon>
        <taxon>Insecta</taxon>
        <taxon>Pterygota</taxon>
        <taxon>Neoptera</taxon>
        <taxon>Paraneoptera</taxon>
        <taxon>Hemiptera</taxon>
        <taxon>Sternorrhyncha</taxon>
        <taxon>Aphidomorpha</taxon>
        <taxon>Aphidoidea</taxon>
        <taxon>Aphididae</taxon>
        <taxon>Aphidini</taxon>
        <taxon>Aphis</taxon>
        <taxon>Aphis</taxon>
    </lineage>
</organism>
<accession>A0A6G0VJX5</accession>
<evidence type="ECO:0000313" key="2">
    <source>
        <dbReference type="Proteomes" id="UP000478052"/>
    </source>
</evidence>
<keyword evidence="2" id="KW-1185">Reference proteome</keyword>
<sequence length="121" mass="13901">MSSSDENQYCLCKNKKINKCNNSKKHQPATPFEANYDYSIASTSAFQFEQPSSPEDASCNQIRNMTFLKNSYKNFPAPSEQFLMGVNCAVIKLLQEIEDNHKSCVRKTTNRQASKQRRYKS</sequence>
<reference evidence="1 2" key="1">
    <citation type="submission" date="2019-08" db="EMBL/GenBank/DDBJ databases">
        <title>Whole genome of Aphis craccivora.</title>
        <authorList>
            <person name="Voronova N.V."/>
            <person name="Shulinski R.S."/>
            <person name="Bandarenka Y.V."/>
            <person name="Zhorov D.G."/>
            <person name="Warner D."/>
        </authorList>
    </citation>
    <scope>NUCLEOTIDE SEQUENCE [LARGE SCALE GENOMIC DNA]</scope>
    <source>
        <strain evidence="1">180601</strain>
        <tissue evidence="1">Whole Body</tissue>
    </source>
</reference>
<protein>
    <submittedName>
        <fullName evidence="1">Uncharacterized protein</fullName>
    </submittedName>
</protein>
<comment type="caution">
    <text evidence="1">The sequence shown here is derived from an EMBL/GenBank/DDBJ whole genome shotgun (WGS) entry which is preliminary data.</text>
</comment>
<dbReference type="Proteomes" id="UP000478052">
    <property type="component" value="Unassembled WGS sequence"/>
</dbReference>
<proteinExistence type="predicted"/>
<dbReference type="EMBL" id="VUJU01015957">
    <property type="protein sequence ID" value="KAF0691442.1"/>
    <property type="molecule type" value="Genomic_DNA"/>
</dbReference>
<gene>
    <name evidence="1" type="ORF">FWK35_00037273</name>
</gene>
<evidence type="ECO:0000313" key="1">
    <source>
        <dbReference type="EMBL" id="KAF0691442.1"/>
    </source>
</evidence>